<evidence type="ECO:0000313" key="1">
    <source>
        <dbReference type="EMBL" id="MEQ2169750.1"/>
    </source>
</evidence>
<dbReference type="EMBL" id="JAHRIO010033949">
    <property type="protein sequence ID" value="MEQ2169750.1"/>
    <property type="molecule type" value="Genomic_DNA"/>
</dbReference>
<evidence type="ECO:0000313" key="2">
    <source>
        <dbReference type="Proteomes" id="UP001476798"/>
    </source>
</evidence>
<reference evidence="1 2" key="1">
    <citation type="submission" date="2021-06" db="EMBL/GenBank/DDBJ databases">
        <authorList>
            <person name="Palmer J.M."/>
        </authorList>
    </citation>
    <scope>NUCLEOTIDE SEQUENCE [LARGE SCALE GENOMIC DNA]</scope>
    <source>
        <strain evidence="1 2">GA_2019</strain>
        <tissue evidence="1">Muscle</tissue>
    </source>
</reference>
<comment type="caution">
    <text evidence="1">The sequence shown here is derived from an EMBL/GenBank/DDBJ whole genome shotgun (WGS) entry which is preliminary data.</text>
</comment>
<sequence length="120" mass="13738">MNITVLRSETTDPSYTRMKKQTCCINQEKNRRTRTSFHLTYVSLLMAQRINRETNSQGAAPSLRSRGCNTSNVFQWIPVDLCGEIPGGKRCLLKHVAPAFLMLQPEIYAELNKLSYPRTM</sequence>
<accession>A0ABV0NED8</accession>
<protein>
    <submittedName>
        <fullName evidence="1">Uncharacterized protein</fullName>
    </submittedName>
</protein>
<keyword evidence="2" id="KW-1185">Reference proteome</keyword>
<organism evidence="1 2">
    <name type="scientific">Goodea atripinnis</name>
    <dbReference type="NCBI Taxonomy" id="208336"/>
    <lineage>
        <taxon>Eukaryota</taxon>
        <taxon>Metazoa</taxon>
        <taxon>Chordata</taxon>
        <taxon>Craniata</taxon>
        <taxon>Vertebrata</taxon>
        <taxon>Euteleostomi</taxon>
        <taxon>Actinopterygii</taxon>
        <taxon>Neopterygii</taxon>
        <taxon>Teleostei</taxon>
        <taxon>Neoteleostei</taxon>
        <taxon>Acanthomorphata</taxon>
        <taxon>Ovalentaria</taxon>
        <taxon>Atherinomorphae</taxon>
        <taxon>Cyprinodontiformes</taxon>
        <taxon>Goodeidae</taxon>
        <taxon>Goodea</taxon>
    </lineage>
</organism>
<dbReference type="Proteomes" id="UP001476798">
    <property type="component" value="Unassembled WGS sequence"/>
</dbReference>
<gene>
    <name evidence="1" type="ORF">GOODEAATRI_028492</name>
</gene>
<proteinExistence type="predicted"/>
<name>A0ABV0NED8_9TELE</name>